<dbReference type="GO" id="GO:0020037">
    <property type="term" value="F:heme binding"/>
    <property type="evidence" value="ECO:0007669"/>
    <property type="project" value="InterPro"/>
</dbReference>
<dbReference type="NCBIfam" id="TIGR03144">
    <property type="entry name" value="cytochr_II_ccsB"/>
    <property type="match status" value="1"/>
</dbReference>
<name>A0A2U2I5I2_9BURK</name>
<dbReference type="AlphaFoldDB" id="A0A2U2I5I2"/>
<feature type="transmembrane region" description="Helical" evidence="6">
    <location>
        <begin position="183"/>
        <end position="201"/>
    </location>
</feature>
<evidence type="ECO:0000256" key="1">
    <source>
        <dbReference type="ARBA" id="ARBA00004141"/>
    </source>
</evidence>
<dbReference type="PANTHER" id="PTHR30071">
    <property type="entry name" value="HEME EXPORTER PROTEIN C"/>
    <property type="match status" value="1"/>
</dbReference>
<keyword evidence="2 6" id="KW-0812">Transmembrane</keyword>
<evidence type="ECO:0000313" key="9">
    <source>
        <dbReference type="Proteomes" id="UP000241421"/>
    </source>
</evidence>
<feature type="transmembrane region" description="Helical" evidence="6">
    <location>
        <begin position="357"/>
        <end position="380"/>
    </location>
</feature>
<organism evidence="8 9">
    <name type="scientific">Massilia glaciei</name>
    <dbReference type="NCBI Taxonomy" id="1524097"/>
    <lineage>
        <taxon>Bacteria</taxon>
        <taxon>Pseudomonadati</taxon>
        <taxon>Pseudomonadota</taxon>
        <taxon>Betaproteobacteria</taxon>
        <taxon>Burkholderiales</taxon>
        <taxon>Oxalobacteraceae</taxon>
        <taxon>Telluria group</taxon>
        <taxon>Massilia</taxon>
    </lineage>
</organism>
<dbReference type="GO" id="GO:0017004">
    <property type="term" value="P:cytochrome complex assembly"/>
    <property type="evidence" value="ECO:0007669"/>
    <property type="project" value="UniProtKB-KW"/>
</dbReference>
<dbReference type="InterPro" id="IPR045062">
    <property type="entry name" value="Cyt_c_biogenesis_CcsA/CcmC"/>
</dbReference>
<gene>
    <name evidence="8" type="primary">ccsB</name>
    <name evidence="8" type="ORF">C7C56_004650</name>
</gene>
<feature type="transmembrane region" description="Helical" evidence="6">
    <location>
        <begin position="257"/>
        <end position="275"/>
    </location>
</feature>
<evidence type="ECO:0000256" key="2">
    <source>
        <dbReference type="ARBA" id="ARBA00022692"/>
    </source>
</evidence>
<comment type="subcellular location">
    <subcellularLocation>
        <location evidence="1">Membrane</location>
        <topology evidence="1">Multi-pass membrane protein</topology>
    </subcellularLocation>
</comment>
<reference evidence="8 9" key="1">
    <citation type="submission" date="2018-04" db="EMBL/GenBank/DDBJ databases">
        <title>Massilia violaceinigra sp. nov., a novel purple-pigmented bacterium isolated from Tianshan glacier, Xinjiang, China.</title>
        <authorList>
            <person name="Wang H."/>
        </authorList>
    </citation>
    <scope>NUCLEOTIDE SEQUENCE [LARGE SCALE GENOMIC DNA]</scope>
    <source>
        <strain evidence="8 9">B448-2</strain>
    </source>
</reference>
<evidence type="ECO:0000256" key="6">
    <source>
        <dbReference type="SAM" id="Phobius"/>
    </source>
</evidence>
<dbReference type="InterPro" id="IPR017562">
    <property type="entry name" value="Cyt_c_biogenesis_CcsA"/>
</dbReference>
<keyword evidence="5 6" id="KW-0472">Membrane</keyword>
<keyword evidence="3" id="KW-0201">Cytochrome c-type biogenesis</keyword>
<feature type="transmembrane region" description="Helical" evidence="6">
    <location>
        <begin position="296"/>
        <end position="318"/>
    </location>
</feature>
<dbReference type="OrthoDB" id="9814290at2"/>
<feature type="transmembrane region" description="Helical" evidence="6">
    <location>
        <begin position="78"/>
        <end position="96"/>
    </location>
</feature>
<evidence type="ECO:0000259" key="7">
    <source>
        <dbReference type="Pfam" id="PF01578"/>
    </source>
</evidence>
<dbReference type="Pfam" id="PF01578">
    <property type="entry name" value="Cytochrom_C_asm"/>
    <property type="match status" value="1"/>
</dbReference>
<feature type="transmembrane region" description="Helical" evidence="6">
    <location>
        <begin position="149"/>
        <end position="171"/>
    </location>
</feature>
<protein>
    <submittedName>
        <fullName evidence="8">C-type cytochrome biogenesis protein CcsB</fullName>
    </submittedName>
</protein>
<evidence type="ECO:0000256" key="5">
    <source>
        <dbReference type="ARBA" id="ARBA00023136"/>
    </source>
</evidence>
<dbReference type="GO" id="GO:0005886">
    <property type="term" value="C:plasma membrane"/>
    <property type="evidence" value="ECO:0007669"/>
    <property type="project" value="TreeGrafter"/>
</dbReference>
<sequence>MEATHSSSSTTTTTYAQAPGYFKRLGALDWLFAAALAGAAAYALARYGAYMDIYEKVILALCAPTFAALGWHWKPVRWLMPLTALLSLWAISLYGGDLAMGNQKFLLKYMLSSQSAILWMSAMFVFSTVFYWIGLLSRKDFGTSVGSKLCWAGVVLGTTGMLVRWFESYLIGADVGHIPVSNLYEVFILFAIITAMFYLYYEEHYATRQLGAFVLLVIAAAVVFLLWYTVSRDAAGIQPLVPALQSWWMKIHVPANFIGYGSFALSAMVGSAYLLKSHGILADRLPAFEVLDDIMYKSISIGFAFFTVATILGALWAADAWGGYWSWDPKETWALIVWLNYAAWLHMRLMSGLRGRVAAWWTVLGLLVTTFAFLGVNMFLSGLHSYGAL</sequence>
<feature type="domain" description="Cytochrome c assembly protein" evidence="7">
    <location>
        <begin position="180"/>
        <end position="384"/>
    </location>
</feature>
<feature type="transmembrane region" description="Helical" evidence="6">
    <location>
        <begin position="116"/>
        <end position="137"/>
    </location>
</feature>
<evidence type="ECO:0000256" key="3">
    <source>
        <dbReference type="ARBA" id="ARBA00022748"/>
    </source>
</evidence>
<feature type="transmembrane region" description="Helical" evidence="6">
    <location>
        <begin position="53"/>
        <end position="71"/>
    </location>
</feature>
<dbReference type="EMBL" id="PXWF02000063">
    <property type="protein sequence ID" value="PWF54909.1"/>
    <property type="molecule type" value="Genomic_DNA"/>
</dbReference>
<dbReference type="PANTHER" id="PTHR30071:SF1">
    <property type="entry name" value="CYTOCHROME B_B6 PROTEIN-RELATED"/>
    <property type="match status" value="1"/>
</dbReference>
<keyword evidence="9" id="KW-1185">Reference proteome</keyword>
<feature type="transmembrane region" description="Helical" evidence="6">
    <location>
        <begin position="27"/>
        <end position="47"/>
    </location>
</feature>
<dbReference type="InterPro" id="IPR002541">
    <property type="entry name" value="Cyt_c_assembly"/>
</dbReference>
<comment type="caution">
    <text evidence="8">The sequence shown here is derived from an EMBL/GenBank/DDBJ whole genome shotgun (WGS) entry which is preliminary data.</text>
</comment>
<feature type="transmembrane region" description="Helical" evidence="6">
    <location>
        <begin position="333"/>
        <end position="350"/>
    </location>
</feature>
<keyword evidence="4 6" id="KW-1133">Transmembrane helix</keyword>
<evidence type="ECO:0000256" key="4">
    <source>
        <dbReference type="ARBA" id="ARBA00022989"/>
    </source>
</evidence>
<evidence type="ECO:0000313" key="8">
    <source>
        <dbReference type="EMBL" id="PWF54909.1"/>
    </source>
</evidence>
<dbReference type="Proteomes" id="UP000241421">
    <property type="component" value="Unassembled WGS sequence"/>
</dbReference>
<proteinExistence type="predicted"/>
<dbReference type="RefSeq" id="WP_106756370.1">
    <property type="nucleotide sequence ID" value="NZ_PXWF02000063.1"/>
</dbReference>
<accession>A0A2U2I5I2</accession>
<feature type="transmembrane region" description="Helical" evidence="6">
    <location>
        <begin position="210"/>
        <end position="230"/>
    </location>
</feature>